<dbReference type="HOGENOM" id="CLU_000445_89_2_11"/>
<sequence>MTWVHVALAVLVTIIVLVIAVSRSYALGRESGERDTLAGQGSDSGSLFGTDVPVREAEQGLIDVMPSEVIVCDGNGSVRCSSKSQVNVDVIENGWIVKDEILDILHVVVENGGVREREMCVSLDLTRMSSAISGRGVTAGSSAPSDSYLRVRVGHICDGLYAVFINDVTEQRRFERMRRDFVTNVSHELKTPAGAISLLAETVSDAADDPGAVRYFAGRITKESARLTELVTHLIELQRAQDAPAMLKAQRISAMSVVRAAVGENLVQAGAKHIAIRLSLRGEQAPVDADAAADDEAQRDIAIMVDRETLTMAVKNLVENAIRYSPEYTTVSVSVSLCKDPSSMTIRVIDQGIGIPSASLDRVFERFYRVDPARSRATGGSGLGLAITKHCVQECGGTISVWSREGEGSTFTIELPVAPEPDDDDGERADDGEAPGETVGAPGGGDAATQE</sequence>
<dbReference type="GO" id="GO:0000155">
    <property type="term" value="F:phosphorelay sensor kinase activity"/>
    <property type="evidence" value="ECO:0007669"/>
    <property type="project" value="InterPro"/>
</dbReference>
<dbReference type="GO" id="GO:0005886">
    <property type="term" value="C:plasma membrane"/>
    <property type="evidence" value="ECO:0007669"/>
    <property type="project" value="UniProtKB-SubCell"/>
</dbReference>
<dbReference type="EC" id="2.7.13.3" evidence="3"/>
<dbReference type="InterPro" id="IPR003594">
    <property type="entry name" value="HATPase_dom"/>
</dbReference>
<feature type="domain" description="Histidine kinase" evidence="10">
    <location>
        <begin position="184"/>
        <end position="419"/>
    </location>
</feature>
<gene>
    <name evidence="11" type="primary">phoR</name>
    <name evidence="11" type="ordered locus">BBPR_1605</name>
</gene>
<dbReference type="InterPro" id="IPR036097">
    <property type="entry name" value="HisK_dim/P_sf"/>
</dbReference>
<keyword evidence="5 11" id="KW-0808">Transferase</keyword>
<feature type="compositionally biased region" description="Acidic residues" evidence="9">
    <location>
        <begin position="420"/>
        <end position="434"/>
    </location>
</feature>
<keyword evidence="4" id="KW-0597">Phosphoprotein</keyword>
<dbReference type="KEGG" id="bbp:BBPR_1605"/>
<evidence type="ECO:0000256" key="8">
    <source>
        <dbReference type="ARBA" id="ARBA00039401"/>
    </source>
</evidence>
<dbReference type="RefSeq" id="WP_013390249.1">
    <property type="nucleotide sequence ID" value="NC_014638.1"/>
</dbReference>
<dbReference type="eggNOG" id="COG5002">
    <property type="taxonomic scope" value="Bacteria"/>
</dbReference>
<evidence type="ECO:0000313" key="11">
    <source>
        <dbReference type="EMBL" id="ADP36631.1"/>
    </source>
</evidence>
<feature type="compositionally biased region" description="Gly residues" evidence="9">
    <location>
        <begin position="441"/>
        <end position="451"/>
    </location>
</feature>
<dbReference type="AlphaFoldDB" id="A0A0H3EC58"/>
<dbReference type="Gene3D" id="3.30.565.10">
    <property type="entry name" value="Histidine kinase-like ATPase, C-terminal domain"/>
    <property type="match status" value="1"/>
</dbReference>
<evidence type="ECO:0000256" key="3">
    <source>
        <dbReference type="ARBA" id="ARBA00012438"/>
    </source>
</evidence>
<dbReference type="SMART" id="SM00388">
    <property type="entry name" value="HisKA"/>
    <property type="match status" value="1"/>
</dbReference>
<dbReference type="PANTHER" id="PTHR45453">
    <property type="entry name" value="PHOSPHATE REGULON SENSOR PROTEIN PHOR"/>
    <property type="match status" value="1"/>
</dbReference>
<dbReference type="InterPro" id="IPR003661">
    <property type="entry name" value="HisK_dim/P_dom"/>
</dbReference>
<dbReference type="Proteomes" id="UP000002312">
    <property type="component" value="Chromosome"/>
</dbReference>
<dbReference type="OrthoDB" id="9813151at2"/>
<dbReference type="Pfam" id="PF02518">
    <property type="entry name" value="HATPase_c"/>
    <property type="match status" value="1"/>
</dbReference>
<proteinExistence type="predicted"/>
<evidence type="ECO:0000256" key="9">
    <source>
        <dbReference type="SAM" id="MobiDB-lite"/>
    </source>
</evidence>
<evidence type="ECO:0000259" key="10">
    <source>
        <dbReference type="PROSITE" id="PS50109"/>
    </source>
</evidence>
<dbReference type="SUPFAM" id="SSF47384">
    <property type="entry name" value="Homodimeric domain of signal transducing histidine kinase"/>
    <property type="match status" value="1"/>
</dbReference>
<dbReference type="PATRIC" id="fig|702459.3.peg.1660"/>
<protein>
    <recommendedName>
        <fullName evidence="8">Sensor-like histidine kinase SenX3</fullName>
        <ecNumber evidence="3">2.7.13.3</ecNumber>
    </recommendedName>
</protein>
<feature type="region of interest" description="Disordered" evidence="9">
    <location>
        <begin position="414"/>
        <end position="451"/>
    </location>
</feature>
<dbReference type="InterPro" id="IPR004358">
    <property type="entry name" value="Sig_transdc_His_kin-like_C"/>
</dbReference>
<name>A0A0H3EC58_BIFBP</name>
<keyword evidence="6" id="KW-0418">Kinase</keyword>
<dbReference type="SUPFAM" id="SSF55874">
    <property type="entry name" value="ATPase domain of HSP90 chaperone/DNA topoisomerase II/histidine kinase"/>
    <property type="match status" value="1"/>
</dbReference>
<accession>A0A0H3EC58</accession>
<dbReference type="SMART" id="SM00387">
    <property type="entry name" value="HATPase_c"/>
    <property type="match status" value="1"/>
</dbReference>
<dbReference type="InterPro" id="IPR050351">
    <property type="entry name" value="BphY/WalK/GraS-like"/>
</dbReference>
<evidence type="ECO:0000256" key="4">
    <source>
        <dbReference type="ARBA" id="ARBA00022553"/>
    </source>
</evidence>
<dbReference type="EMBL" id="CP001840">
    <property type="protein sequence ID" value="ADP36631.1"/>
    <property type="molecule type" value="Genomic_DNA"/>
</dbReference>
<evidence type="ECO:0000313" key="12">
    <source>
        <dbReference type="Proteomes" id="UP000002312"/>
    </source>
</evidence>
<dbReference type="InterPro" id="IPR005467">
    <property type="entry name" value="His_kinase_dom"/>
</dbReference>
<comment type="catalytic activity">
    <reaction evidence="1">
        <text>ATP + protein L-histidine = ADP + protein N-phospho-L-histidine.</text>
        <dbReference type="EC" id="2.7.13.3"/>
    </reaction>
</comment>
<dbReference type="CDD" id="cd00075">
    <property type="entry name" value="HATPase"/>
    <property type="match status" value="1"/>
</dbReference>
<evidence type="ECO:0000256" key="5">
    <source>
        <dbReference type="ARBA" id="ARBA00022679"/>
    </source>
</evidence>
<dbReference type="PRINTS" id="PR00344">
    <property type="entry name" value="BCTRLSENSOR"/>
</dbReference>
<evidence type="ECO:0000256" key="2">
    <source>
        <dbReference type="ARBA" id="ARBA00004236"/>
    </source>
</evidence>
<dbReference type="Pfam" id="PF00512">
    <property type="entry name" value="HisKA"/>
    <property type="match status" value="1"/>
</dbReference>
<reference evidence="11 12" key="1">
    <citation type="journal article" date="2010" name="Proc. Natl. Acad. Sci. U.S.A.">
        <title>Genome analysis of Bifidobacterium bifidum PRL2010 reveals metabolic pathways for host-derived glycan foraging.</title>
        <authorList>
            <person name="Turroni F."/>
            <person name="Bottacini F."/>
            <person name="Foroni E."/>
            <person name="Mulder I."/>
            <person name="Kim J.H."/>
            <person name="Zomer A."/>
            <person name="Sanchez B."/>
            <person name="Bidossi A."/>
            <person name="Ferrarini A."/>
            <person name="Giubellini V."/>
            <person name="Delledonne M."/>
            <person name="Henrissat B."/>
            <person name="Coutinho P."/>
            <person name="Oggioni M."/>
            <person name="Fitzgerald G.F."/>
            <person name="Mills D."/>
            <person name="Margolles A."/>
            <person name="Kelly D."/>
            <person name="van Sinderen D."/>
            <person name="Ventura M."/>
        </authorList>
    </citation>
    <scope>NUCLEOTIDE SEQUENCE [LARGE SCALE GENOMIC DNA]</scope>
    <source>
        <strain evidence="11 12">PRL2010</strain>
    </source>
</reference>
<organism evidence="11 12">
    <name type="scientific">Bifidobacterium bifidum (strain PRL2010)</name>
    <dbReference type="NCBI Taxonomy" id="702459"/>
    <lineage>
        <taxon>Bacteria</taxon>
        <taxon>Bacillati</taxon>
        <taxon>Actinomycetota</taxon>
        <taxon>Actinomycetes</taxon>
        <taxon>Bifidobacteriales</taxon>
        <taxon>Bifidobacteriaceae</taxon>
        <taxon>Bifidobacterium</taxon>
    </lineage>
</organism>
<dbReference type="GO" id="GO:0004721">
    <property type="term" value="F:phosphoprotein phosphatase activity"/>
    <property type="evidence" value="ECO:0007669"/>
    <property type="project" value="TreeGrafter"/>
</dbReference>
<dbReference type="PANTHER" id="PTHR45453:SF1">
    <property type="entry name" value="PHOSPHATE REGULON SENSOR PROTEIN PHOR"/>
    <property type="match status" value="1"/>
</dbReference>
<evidence type="ECO:0000256" key="6">
    <source>
        <dbReference type="ARBA" id="ARBA00022777"/>
    </source>
</evidence>
<evidence type="ECO:0000256" key="1">
    <source>
        <dbReference type="ARBA" id="ARBA00000085"/>
    </source>
</evidence>
<dbReference type="FunFam" id="3.30.565.10:FF:000006">
    <property type="entry name" value="Sensor histidine kinase WalK"/>
    <property type="match status" value="1"/>
</dbReference>
<dbReference type="Gene3D" id="1.10.287.130">
    <property type="match status" value="1"/>
</dbReference>
<dbReference type="CDD" id="cd00082">
    <property type="entry name" value="HisKA"/>
    <property type="match status" value="1"/>
</dbReference>
<dbReference type="PROSITE" id="PS50109">
    <property type="entry name" value="HIS_KIN"/>
    <property type="match status" value="1"/>
</dbReference>
<keyword evidence="7" id="KW-0902">Two-component regulatory system</keyword>
<dbReference type="InterPro" id="IPR036890">
    <property type="entry name" value="HATPase_C_sf"/>
</dbReference>
<evidence type="ECO:0000256" key="7">
    <source>
        <dbReference type="ARBA" id="ARBA00023012"/>
    </source>
</evidence>
<dbReference type="GO" id="GO:0016036">
    <property type="term" value="P:cellular response to phosphate starvation"/>
    <property type="evidence" value="ECO:0007669"/>
    <property type="project" value="TreeGrafter"/>
</dbReference>
<comment type="subcellular location">
    <subcellularLocation>
        <location evidence="2">Cell membrane</location>
    </subcellularLocation>
</comment>